<feature type="transmembrane region" description="Helical" evidence="1">
    <location>
        <begin position="101"/>
        <end position="123"/>
    </location>
</feature>
<comment type="caution">
    <text evidence="2">The sequence shown here is derived from an EMBL/GenBank/DDBJ whole genome shotgun (WGS) entry which is preliminary data.</text>
</comment>
<keyword evidence="1" id="KW-0472">Membrane</keyword>
<evidence type="ECO:0000313" key="3">
    <source>
        <dbReference type="Proteomes" id="UP000316425"/>
    </source>
</evidence>
<dbReference type="AlphaFoldDB" id="A0A556PG84"/>
<accession>A0A556PG84</accession>
<feature type="transmembrane region" description="Helical" evidence="1">
    <location>
        <begin position="168"/>
        <end position="190"/>
    </location>
</feature>
<feature type="transmembrane region" description="Helical" evidence="1">
    <location>
        <begin position="50"/>
        <end position="70"/>
    </location>
</feature>
<name>A0A556PG84_9BACI</name>
<dbReference type="EMBL" id="VMHE01000017">
    <property type="protein sequence ID" value="TSJ63410.1"/>
    <property type="molecule type" value="Genomic_DNA"/>
</dbReference>
<evidence type="ECO:0000313" key="2">
    <source>
        <dbReference type="EMBL" id="TSJ63410.1"/>
    </source>
</evidence>
<gene>
    <name evidence="2" type="ORF">FPQ13_09410</name>
</gene>
<feature type="transmembrane region" description="Helical" evidence="1">
    <location>
        <begin position="273"/>
        <end position="293"/>
    </location>
</feature>
<dbReference type="PANTHER" id="PTHR41324">
    <property type="entry name" value="MEMBRANE PROTEIN-RELATED"/>
    <property type="match status" value="1"/>
</dbReference>
<dbReference type="OrthoDB" id="2987886at2"/>
<dbReference type="Pfam" id="PF09991">
    <property type="entry name" value="DUF2232"/>
    <property type="match status" value="1"/>
</dbReference>
<dbReference type="PANTHER" id="PTHR41324:SF1">
    <property type="entry name" value="DUF2232 DOMAIN-CONTAINING PROTEIN"/>
    <property type="match status" value="1"/>
</dbReference>
<dbReference type="Proteomes" id="UP000316425">
    <property type="component" value="Unassembled WGS sequence"/>
</dbReference>
<evidence type="ECO:0000256" key="1">
    <source>
        <dbReference type="SAM" id="Phobius"/>
    </source>
</evidence>
<feature type="transmembrane region" description="Helical" evidence="1">
    <location>
        <begin position="245"/>
        <end position="266"/>
    </location>
</feature>
<dbReference type="RefSeq" id="WP_144089090.1">
    <property type="nucleotide sequence ID" value="NZ_VMHE01000017.1"/>
</dbReference>
<protein>
    <submittedName>
        <fullName evidence="2">DUF2232 domain-containing protein</fullName>
    </submittedName>
</protein>
<keyword evidence="3" id="KW-1185">Reference proteome</keyword>
<reference evidence="2 3" key="1">
    <citation type="submission" date="2019-07" db="EMBL/GenBank/DDBJ databases">
        <title>Allobacillus sp. nov. SKP isolated from shrimp paste of Euphausiacea.</title>
        <authorList>
            <person name="Kanchanasin P."/>
            <person name="Tanasupawat S."/>
            <person name="Shi W."/>
            <person name="Wu L."/>
            <person name="Ma J."/>
        </authorList>
    </citation>
    <scope>NUCLEOTIDE SEQUENCE [LARGE SCALE GENOMIC DNA]</scope>
    <source>
        <strain evidence="2 3">SKP4-8</strain>
    </source>
</reference>
<sequence length="315" mass="35533">MNQSNIVKDGAVNGLVFLLLMLITIFFPIINFITVFLLPVPFVLMTRKYGWKAGAILFVIVGIICAFLLTYISVPLVLLVAIGGIAIGASIRAGSSPYETWAAGAAGFAIGFGLVFLVTQFVFQVNWMDAINQGIEESFSTSEEFIRTMQVDFDEETLELAREQAKSLVNLIPTFMMIISIVLALIAQWVSYRWINRKEDTSYRFPKFRLLTFPTSLIWYYLIAIVLTWTNTDPNDMLYLAGVNLYAMIGLLLVVQGISFIVFYVHHKKWPKFIPFAIVAGLVLFPFLLLYPLRILGIIDLGFQLRSRLSNQGNQ</sequence>
<feature type="transmembrane region" description="Helical" evidence="1">
    <location>
        <begin position="15"/>
        <end position="38"/>
    </location>
</feature>
<feature type="transmembrane region" description="Helical" evidence="1">
    <location>
        <begin position="210"/>
        <end position="230"/>
    </location>
</feature>
<dbReference type="InterPro" id="IPR018710">
    <property type="entry name" value="DUF2232"/>
</dbReference>
<keyword evidence="1" id="KW-0812">Transmembrane</keyword>
<organism evidence="2 3">
    <name type="scientific">Allobacillus salarius</name>
    <dbReference type="NCBI Taxonomy" id="1955272"/>
    <lineage>
        <taxon>Bacteria</taxon>
        <taxon>Bacillati</taxon>
        <taxon>Bacillota</taxon>
        <taxon>Bacilli</taxon>
        <taxon>Bacillales</taxon>
        <taxon>Bacillaceae</taxon>
        <taxon>Allobacillus</taxon>
    </lineage>
</organism>
<proteinExistence type="predicted"/>
<keyword evidence="1" id="KW-1133">Transmembrane helix</keyword>